<accession>A0A5C1I3F4</accession>
<comment type="similarity">
    <text evidence="7">Belongs to the TonB-dependent receptor family.</text>
</comment>
<dbReference type="PROSITE" id="PS52016">
    <property type="entry name" value="TONB_DEPENDENT_REC_3"/>
    <property type="match status" value="1"/>
</dbReference>
<reference evidence="10" key="1">
    <citation type="submission" date="2019-08" db="EMBL/GenBank/DDBJ databases">
        <title>Comparative genome analysis confer to the adaptation heavy metal polluted environment.</title>
        <authorList>
            <person name="Li Y."/>
        </authorList>
    </citation>
    <scope>NUCLEOTIDE SEQUENCE [LARGE SCALE GENOMIC DNA]</scope>
    <source>
        <strain evidence="10">P1</strain>
    </source>
</reference>
<dbReference type="InterPro" id="IPR012910">
    <property type="entry name" value="Plug_dom"/>
</dbReference>
<gene>
    <name evidence="10" type="ORF">DEO27_020895</name>
</gene>
<dbReference type="InterPro" id="IPR023997">
    <property type="entry name" value="TonB-dep_OMP_SusC/RagA_CS"/>
</dbReference>
<dbReference type="InterPro" id="IPR023996">
    <property type="entry name" value="TonB-dep_OMP_SusC/RagA"/>
</dbReference>
<dbReference type="InterPro" id="IPR036942">
    <property type="entry name" value="Beta-barrel_TonB_sf"/>
</dbReference>
<organism evidence="10 11">
    <name type="scientific">Mucilaginibacter rubeus</name>
    <dbReference type="NCBI Taxonomy" id="2027860"/>
    <lineage>
        <taxon>Bacteria</taxon>
        <taxon>Pseudomonadati</taxon>
        <taxon>Bacteroidota</taxon>
        <taxon>Sphingobacteriia</taxon>
        <taxon>Sphingobacteriales</taxon>
        <taxon>Sphingobacteriaceae</taxon>
        <taxon>Mucilaginibacter</taxon>
    </lineage>
</organism>
<dbReference type="Proteomes" id="UP000251402">
    <property type="component" value="Chromosome"/>
</dbReference>
<dbReference type="Gene3D" id="2.60.40.1120">
    <property type="entry name" value="Carboxypeptidase-like, regulatory domain"/>
    <property type="match status" value="1"/>
</dbReference>
<name>A0A5C1I3F4_9SPHI</name>
<evidence type="ECO:0000313" key="11">
    <source>
        <dbReference type="Proteomes" id="UP000251402"/>
    </source>
</evidence>
<dbReference type="SUPFAM" id="SSF49464">
    <property type="entry name" value="Carboxypeptidase regulatory domain-like"/>
    <property type="match status" value="1"/>
</dbReference>
<evidence type="ECO:0000313" key="10">
    <source>
        <dbReference type="EMBL" id="QEM12369.1"/>
    </source>
</evidence>
<evidence type="ECO:0000256" key="8">
    <source>
        <dbReference type="SAM" id="SignalP"/>
    </source>
</evidence>
<keyword evidence="3 7" id="KW-1134">Transmembrane beta strand</keyword>
<dbReference type="Gene3D" id="2.40.170.20">
    <property type="entry name" value="TonB-dependent receptor, beta-barrel domain"/>
    <property type="match status" value="1"/>
</dbReference>
<dbReference type="RefSeq" id="WP_112575091.1">
    <property type="nucleotide sequence ID" value="NZ_CP043450.1"/>
</dbReference>
<protein>
    <submittedName>
        <fullName evidence="10">SusC/RagA family TonB-linked outer membrane protein</fullName>
    </submittedName>
</protein>
<sequence>MKKTIFFAVLATLCLFFKLPAQEISPRKPTTVTGRVTDERGKPLPSATVRYGPDQQITYTDQEGRFSLRLSGRTELTVSYTGYQRLTITADPAKPALPDIRMQPAKLEIQQVIVSTGYQNIARERATGSFVHLDSAVINRRTGPDVLSRLEGVVPGLLFNRNTSTAAGNTADLSIRGHSTLFSNDQPLVVIDNFPYDGDLNNINPNDVASITILKDAAAASIWGVRSGNGVIVITTKKGRAGQPTAIEFNANLTSGDKPNLYYDPNYLNAGEFIGLEQNLFKTGYYDGALKTGYQVVSPVVALLNKARSGAISQTDADQQIAAMKGYDIRRDESEYLLRRSFSQQYNLNFRGGGPNSDYYFSAGYDQNNAALRGNTNDRLTINSNYNFSPFKNLKLSAGINYIKNTAALNSTLSDLNSIRGKSMIYPYARLADDAGNPLATVKDFSQAFVDNPGNTGFLDWNYRALDELHNSNHHSGSIDTRLNFGLNYRFFTHFTADIKYQYERAESTDRTIYSQDSYYARNLINQYAQTTADGSLSFPVPLGGIRMDGSSALASHRIRGQLNYSGRVGKGGQLNAIAGTEWSGENTESTSETPAYGYNPATGAFSGSVNYADYFGLNPRQLGSAQIPNGQFFGKRTDNFISYFGNAAYSFLGRYTVSASGRIDRSNLFGVHANQKAVPLYSAGFTWNIAEEKFYHVDWLEQLRLRGTFGYNGNINKSATAVTTIRQQSNSYFSGLPYAVIANPGNPDLRWEKDRMINLGLDFGLKNQAITGTVEFYFKKGVNLFGNASVAPSTGFLTFFGNTAETKGHGADVTINSRNIQTGAFSWQTNFQYSYAIDKVTQYNAQLRTLAFLQQGAGNSGTITPLVGQPLFGIYSFRSGPLTHETGDPQGYLNGALSTDYAAVIAGTTVKDLHYNGPSRPTSFGSLWNTFSYKQLSLSFNLIYKLGYYIRRSSVQYGSLYSNWLGNQDYTRRWQQPDDEARTLIPSMPKTPVNPNRDLFYTFSDALVDKGDHIRLKDINISYDLTKVFGPKGPFSHINVYAYVNNVAILWRANPDHLDPDVFTTPGGGTTALPLPRTFAVGLKTNLK</sequence>
<keyword evidence="11" id="KW-1185">Reference proteome</keyword>
<dbReference type="NCBIfam" id="TIGR04057">
    <property type="entry name" value="SusC_RagA_signa"/>
    <property type="match status" value="1"/>
</dbReference>
<feature type="signal peptide" evidence="8">
    <location>
        <begin position="1"/>
        <end position="21"/>
    </location>
</feature>
<keyword evidence="8" id="KW-0732">Signal</keyword>
<dbReference type="InterPro" id="IPR039426">
    <property type="entry name" value="TonB-dep_rcpt-like"/>
</dbReference>
<keyword evidence="4 7" id="KW-0812">Transmembrane</keyword>
<keyword evidence="2 7" id="KW-0813">Transport</keyword>
<comment type="subcellular location">
    <subcellularLocation>
        <location evidence="1 7">Cell outer membrane</location>
        <topology evidence="1 7">Multi-pass membrane protein</topology>
    </subcellularLocation>
</comment>
<keyword evidence="6 7" id="KW-0998">Cell outer membrane</keyword>
<evidence type="ECO:0000256" key="6">
    <source>
        <dbReference type="ARBA" id="ARBA00023237"/>
    </source>
</evidence>
<evidence type="ECO:0000256" key="2">
    <source>
        <dbReference type="ARBA" id="ARBA00022448"/>
    </source>
</evidence>
<dbReference type="Gene3D" id="2.170.130.10">
    <property type="entry name" value="TonB-dependent receptor, plug domain"/>
    <property type="match status" value="1"/>
</dbReference>
<evidence type="ECO:0000259" key="9">
    <source>
        <dbReference type="Pfam" id="PF07715"/>
    </source>
</evidence>
<evidence type="ECO:0000256" key="4">
    <source>
        <dbReference type="ARBA" id="ARBA00022692"/>
    </source>
</evidence>
<dbReference type="Pfam" id="PF07715">
    <property type="entry name" value="Plug"/>
    <property type="match status" value="1"/>
</dbReference>
<dbReference type="Pfam" id="PF13715">
    <property type="entry name" value="CarbopepD_reg_2"/>
    <property type="match status" value="1"/>
</dbReference>
<evidence type="ECO:0000256" key="5">
    <source>
        <dbReference type="ARBA" id="ARBA00023136"/>
    </source>
</evidence>
<proteinExistence type="inferred from homology"/>
<dbReference type="AlphaFoldDB" id="A0A5C1I3F4"/>
<dbReference type="KEGG" id="mrub:DEO27_020895"/>
<dbReference type="NCBIfam" id="TIGR04056">
    <property type="entry name" value="OMP_RagA_SusC"/>
    <property type="match status" value="1"/>
</dbReference>
<dbReference type="GO" id="GO:0009279">
    <property type="term" value="C:cell outer membrane"/>
    <property type="evidence" value="ECO:0007669"/>
    <property type="project" value="UniProtKB-SubCell"/>
</dbReference>
<evidence type="ECO:0000256" key="3">
    <source>
        <dbReference type="ARBA" id="ARBA00022452"/>
    </source>
</evidence>
<dbReference type="InterPro" id="IPR037066">
    <property type="entry name" value="Plug_dom_sf"/>
</dbReference>
<dbReference type="SUPFAM" id="SSF56935">
    <property type="entry name" value="Porins"/>
    <property type="match status" value="1"/>
</dbReference>
<evidence type="ECO:0000256" key="7">
    <source>
        <dbReference type="PROSITE-ProRule" id="PRU01360"/>
    </source>
</evidence>
<evidence type="ECO:0000256" key="1">
    <source>
        <dbReference type="ARBA" id="ARBA00004571"/>
    </source>
</evidence>
<dbReference type="OrthoDB" id="9768177at2"/>
<feature type="chain" id="PRO_5022880544" evidence="8">
    <location>
        <begin position="22"/>
        <end position="1089"/>
    </location>
</feature>
<keyword evidence="5 7" id="KW-0472">Membrane</keyword>
<dbReference type="InterPro" id="IPR008969">
    <property type="entry name" value="CarboxyPept-like_regulatory"/>
</dbReference>
<feature type="domain" description="TonB-dependent receptor plug" evidence="9">
    <location>
        <begin position="126"/>
        <end position="231"/>
    </location>
</feature>
<dbReference type="EMBL" id="CP043450">
    <property type="protein sequence ID" value="QEM12369.1"/>
    <property type="molecule type" value="Genomic_DNA"/>
</dbReference>